<dbReference type="GO" id="GO:0016020">
    <property type="term" value="C:membrane"/>
    <property type="evidence" value="ECO:0007669"/>
    <property type="project" value="InterPro"/>
</dbReference>
<dbReference type="InterPro" id="IPR011658">
    <property type="entry name" value="PA14_dom"/>
</dbReference>
<evidence type="ECO:0000256" key="1">
    <source>
        <dbReference type="SAM" id="MobiDB-lite"/>
    </source>
</evidence>
<dbReference type="Gene3D" id="2.60.20.10">
    <property type="entry name" value="Crystallins"/>
    <property type="match status" value="2"/>
</dbReference>
<dbReference type="InterPro" id="IPR003896">
    <property type="entry name" value="Bacterial_exotoxin_B"/>
</dbReference>
<dbReference type="InterPro" id="IPR035088">
    <property type="entry name" value="PA_Ca-bd"/>
</dbReference>
<dbReference type="Pfam" id="PF07691">
    <property type="entry name" value="PA14"/>
    <property type="match status" value="1"/>
</dbReference>
<feature type="chain" id="PRO_5009181005" description="PA14 domain-containing protein" evidence="2">
    <location>
        <begin position="34"/>
        <end position="1646"/>
    </location>
</feature>
<feature type="signal peptide" evidence="2">
    <location>
        <begin position="1"/>
        <end position="33"/>
    </location>
</feature>
<keyword evidence="5" id="KW-1185">Reference proteome</keyword>
<dbReference type="Pfam" id="PF17476">
    <property type="entry name" value="Binary_toxB_3"/>
    <property type="match status" value="1"/>
</dbReference>
<gene>
    <name evidence="4" type="ORF">BFG57_11330</name>
</gene>
<organism evidence="4 5">
    <name type="scientific">Bacillus solimangrovi</name>
    <dbReference type="NCBI Taxonomy" id="1305675"/>
    <lineage>
        <taxon>Bacteria</taxon>
        <taxon>Bacillati</taxon>
        <taxon>Bacillota</taxon>
        <taxon>Bacilli</taxon>
        <taxon>Bacillales</taxon>
        <taxon>Bacillaceae</taxon>
        <taxon>Bacillus</taxon>
    </lineage>
</organism>
<dbReference type="PRINTS" id="PR01391">
    <property type="entry name" value="BINARYTOXINB"/>
</dbReference>
<dbReference type="Gene3D" id="3.10.20.110">
    <property type="match status" value="1"/>
</dbReference>
<feature type="compositionally biased region" description="Acidic residues" evidence="1">
    <location>
        <begin position="228"/>
        <end position="314"/>
    </location>
</feature>
<name>A0A1E5LI78_9BACI</name>
<dbReference type="SMART" id="SM00758">
    <property type="entry name" value="PA14"/>
    <property type="match status" value="1"/>
</dbReference>
<protein>
    <recommendedName>
        <fullName evidence="3">PA14 domain-containing protein</fullName>
    </recommendedName>
</protein>
<evidence type="ECO:0000256" key="2">
    <source>
        <dbReference type="SAM" id="SignalP"/>
    </source>
</evidence>
<sequence>MRKTKNRKRFVSVLTTLALTSQMLPFSPSTIYAKNVEDEPRETTSQDINHTQIITNGLEGAYYTDARFSDPLLIRMEDSDALYDLDSLNIPKVFKKKLENVHSIKWEGSIEPKFSEEYTFTTSDNEHIKLWVNDELLINGLNFDPQSIQLEAGELYHIRVAYSNQDQPLTDLDIKWSSDSQEEEIISKEHIFLPVHSEEEDNSISPEELIVDELEEIIVEPVEELLEIPEGELVEPTEELEEPVEEAEQTEALEEPVEEVESTEPTDEQTEEVETTEPTDEQTEEVESTEPTDEQAEEVEITEPTDEQTEEVEITEPTGEQAEEVESTDPTDEQTVEIQLTDESVPSSLTGSLSLLAVSDDDEELDSDSDGIPNTWEINGYTFSPLIGLMEWDDEFLTEELEKYVTSPLRFSTDGDPYSDYEEVTRQVDGAISTVATHPLVPAFPNIKAELDYIQITPNDTITLTDGTSVTEGWQSRTDHTDSTTKGLGAKVGTEATFEFEEEIAIDGGFKTTQSFKYYGEVNSHRETADITTTSDGENGSETANWSQAKTSNESQAATSIWNVKFTNTGTAPAYDIIPSLSLQIGNATAVSMETPNSQSINSLAPNNSYPSSGTIAMQYREVGSNDTIPLYLSLNQLKSIEMGLPITVSTDQIDAKVKRIENGLPSFEQSWNDYQADIDNVTANITFLSNTTGEHNFKVYANDPKLSSSNYDPEPTLGDALKLALDAKIENDNLYIYNEKVDDTWRIYFSSDSPADEDTFTNIENIYDMPLRPGMDITIEKPELDGKPYVQYALYGKDGKQIISSIFENGSSIDYVKAKVRTVTGELKTIDLIDEDENGEFDGIYESSNLAELLDLTYQNAEIEVRAANGEVTTTYILTPSDVTVRGLGYVPLASVKDVTDEVNTLPQKYPNAEAFVFEVKNTKTTTNMRRADIGNQRVYLGVNNYPTEYRAAATLYAMYDDKNYSTDDGKKRDYIVSSMSDLRSGLKYANSFNNKASSLKFEYGESGDGIVLYNFFDYRQQDDVLALTGSDRDFTDSTDWNNVTSSVRIIGQSGKPYVRLYENNAANKNTNTYGTDYVDVYGTKNISDFFNDKASSFQTFGGEDMNYYIDPTFRQYSDGSGLKQHWWNESRYVGLNDFNSSVNNLSNKVSYVKFECQYCPTFKLYKNKNYDNKFAEITPVEDVNRSSNLGNISSIKVSNNGDKLAKIIIYKENGNYAVIDSSVSDLSSFQDVVYKGKSSGTRNYNDNVVFAKMYYGAVYRFYTGKNYSGSYQDYIIGEDNIGSDWSNKFSSVKVLNPLPEIGLIAFDKTNYDYDGDFLPITGDIPDLSTVGFNDKISSLKLITRIPEKRPTHNTTVVVSSKDLSFEAKNKYFGEGTSVNLVGYFDRTEESSKFTPYEHNVSYEEKGSYSFDTGINDATGYLVQVDAQRVSSNKVQVKLNGTSYSELGTSPTHALGLEPGAIYDPLHSNVVFVPAKSNDPSQISVDISLGSWRATGDGGDEKYKIKVLGYFADDDNSSNDLFYEKFDTPIAVASPSITDERKTSVPLQTRDYKDTPKAYLVNVTGKNIGASNFKFSINDNYLYLGTSSSVDAKGVDARSVHHSGLMYVEANSDNAYLFEMTPNYGDWKAIDSDAVIDVEVVGYFY</sequence>
<dbReference type="PROSITE" id="PS51820">
    <property type="entry name" value="PA14"/>
    <property type="match status" value="1"/>
</dbReference>
<dbReference type="InterPro" id="IPR027439">
    <property type="entry name" value="PA_heptamer_dom"/>
</dbReference>
<feature type="domain" description="PA14" evidence="3">
    <location>
        <begin position="53"/>
        <end position="190"/>
    </location>
</feature>
<evidence type="ECO:0000313" key="4">
    <source>
        <dbReference type="EMBL" id="OEH93768.1"/>
    </source>
</evidence>
<dbReference type="Proteomes" id="UP000095209">
    <property type="component" value="Unassembled WGS sequence"/>
</dbReference>
<dbReference type="Pfam" id="PF03495">
    <property type="entry name" value="Binary_toxB"/>
    <property type="match status" value="1"/>
</dbReference>
<dbReference type="Gene3D" id="2.60.120.240">
    <property type="entry name" value="Protective antigen, heptamerisation domain"/>
    <property type="match status" value="1"/>
</dbReference>
<dbReference type="GO" id="GO:0005576">
    <property type="term" value="C:extracellular region"/>
    <property type="evidence" value="ECO:0007669"/>
    <property type="project" value="InterPro"/>
</dbReference>
<evidence type="ECO:0000313" key="5">
    <source>
        <dbReference type="Proteomes" id="UP000095209"/>
    </source>
</evidence>
<comment type="caution">
    <text evidence="4">The sequence shown here is derived from an EMBL/GenBank/DDBJ whole genome shotgun (WGS) entry which is preliminary data.</text>
</comment>
<reference evidence="4 5" key="1">
    <citation type="submission" date="2016-08" db="EMBL/GenBank/DDBJ databases">
        <title>Genome of Bacillus solimangrovi GH2-4.</title>
        <authorList>
            <person name="Lim S."/>
            <person name="Kim B.-C."/>
        </authorList>
    </citation>
    <scope>NUCLEOTIDE SEQUENCE [LARGE SCALE GENOMIC DNA]</scope>
    <source>
        <strain evidence="4 5">GH2-4</strain>
    </source>
</reference>
<dbReference type="STRING" id="1305675.BFG57_11330"/>
<dbReference type="Gene3D" id="3.90.182.10">
    <property type="entry name" value="Toxin - Anthrax Protective Antigen,domain 1"/>
    <property type="match status" value="2"/>
</dbReference>
<dbReference type="InterPro" id="IPR035331">
    <property type="entry name" value="Binary_toxB_3"/>
</dbReference>
<dbReference type="EMBL" id="MJEH01000009">
    <property type="protein sequence ID" value="OEH93768.1"/>
    <property type="molecule type" value="Genomic_DNA"/>
</dbReference>
<dbReference type="OrthoDB" id="2943142at2"/>
<accession>A0A1E5LI78</accession>
<feature type="region of interest" description="Disordered" evidence="1">
    <location>
        <begin position="228"/>
        <end position="333"/>
    </location>
</feature>
<dbReference type="InterPro" id="IPR037149">
    <property type="entry name" value="PA_heptamer_dom_sf"/>
</dbReference>
<dbReference type="InterPro" id="IPR037524">
    <property type="entry name" value="PA14/GLEYA"/>
</dbReference>
<keyword evidence="2" id="KW-0732">Signal</keyword>
<dbReference type="GO" id="GO:0051260">
    <property type="term" value="P:protein homooligomerization"/>
    <property type="evidence" value="ECO:0007669"/>
    <property type="project" value="InterPro"/>
</dbReference>
<feature type="compositionally biased region" description="Acidic residues" evidence="1">
    <location>
        <begin position="321"/>
        <end position="333"/>
    </location>
</feature>
<dbReference type="Pfam" id="PF17475">
    <property type="entry name" value="Binary_toxB_2"/>
    <property type="match status" value="1"/>
</dbReference>
<proteinExistence type="predicted"/>
<evidence type="ECO:0000259" key="3">
    <source>
        <dbReference type="PROSITE" id="PS51820"/>
    </source>
</evidence>
<dbReference type="GO" id="GO:0098609">
    <property type="term" value="P:cell-cell adhesion"/>
    <property type="evidence" value="ECO:0007669"/>
    <property type="project" value="InterPro"/>
</dbReference>
<dbReference type="SUPFAM" id="SSF56988">
    <property type="entry name" value="Anthrax protective antigen"/>
    <property type="match status" value="2"/>
</dbReference>
<dbReference type="Pfam" id="PF08964">
    <property type="entry name" value="Crystall_3"/>
    <property type="match status" value="1"/>
</dbReference>
<dbReference type="RefSeq" id="WP_069716197.1">
    <property type="nucleotide sequence ID" value="NZ_MJEH01000009.1"/>
</dbReference>
<dbReference type="InterPro" id="IPR015059">
    <property type="entry name" value="Ca_cell_adhesion_N_dom"/>
</dbReference>